<dbReference type="SMART" id="SM00257">
    <property type="entry name" value="LysM"/>
    <property type="match status" value="1"/>
</dbReference>
<feature type="compositionally biased region" description="Polar residues" evidence="1">
    <location>
        <begin position="1"/>
        <end position="41"/>
    </location>
</feature>
<gene>
    <name evidence="3" type="ORF">BpHYR1_037251</name>
</gene>
<comment type="caution">
    <text evidence="3">The sequence shown here is derived from an EMBL/GenBank/DDBJ whole genome shotgun (WGS) entry which is preliminary data.</text>
</comment>
<evidence type="ECO:0000259" key="2">
    <source>
        <dbReference type="PROSITE" id="PS51782"/>
    </source>
</evidence>
<evidence type="ECO:0000256" key="1">
    <source>
        <dbReference type="SAM" id="MobiDB-lite"/>
    </source>
</evidence>
<organism evidence="3 4">
    <name type="scientific">Brachionus plicatilis</name>
    <name type="common">Marine rotifer</name>
    <name type="synonym">Brachionus muelleri</name>
    <dbReference type="NCBI Taxonomy" id="10195"/>
    <lineage>
        <taxon>Eukaryota</taxon>
        <taxon>Metazoa</taxon>
        <taxon>Spiralia</taxon>
        <taxon>Gnathifera</taxon>
        <taxon>Rotifera</taxon>
        <taxon>Eurotatoria</taxon>
        <taxon>Monogononta</taxon>
        <taxon>Pseudotrocha</taxon>
        <taxon>Ploima</taxon>
        <taxon>Brachionidae</taxon>
        <taxon>Brachionus</taxon>
    </lineage>
</organism>
<dbReference type="InterPro" id="IPR036779">
    <property type="entry name" value="LysM_dom_sf"/>
</dbReference>
<evidence type="ECO:0000313" key="4">
    <source>
        <dbReference type="Proteomes" id="UP000276133"/>
    </source>
</evidence>
<dbReference type="AlphaFoldDB" id="A0A3M7QQ90"/>
<dbReference type="Gene3D" id="3.10.350.10">
    <property type="entry name" value="LysM domain"/>
    <property type="match status" value="1"/>
</dbReference>
<accession>A0A3M7QQ90</accession>
<feature type="non-terminal residue" evidence="3">
    <location>
        <position position="251"/>
    </location>
</feature>
<feature type="domain" description="LysM" evidence="2">
    <location>
        <begin position="56"/>
        <end position="99"/>
    </location>
</feature>
<dbReference type="SUPFAM" id="SSF54106">
    <property type="entry name" value="LysM domain"/>
    <property type="match status" value="1"/>
</dbReference>
<dbReference type="EMBL" id="REGN01005416">
    <property type="protein sequence ID" value="RNA13443.1"/>
    <property type="molecule type" value="Genomic_DNA"/>
</dbReference>
<proteinExistence type="predicted"/>
<dbReference type="Proteomes" id="UP000276133">
    <property type="component" value="Unassembled WGS sequence"/>
</dbReference>
<dbReference type="OrthoDB" id="26679at2759"/>
<feature type="region of interest" description="Disordered" evidence="1">
    <location>
        <begin position="1"/>
        <end position="58"/>
    </location>
</feature>
<dbReference type="Pfam" id="PF01476">
    <property type="entry name" value="LysM"/>
    <property type="match status" value="1"/>
</dbReference>
<reference evidence="3 4" key="1">
    <citation type="journal article" date="2018" name="Sci. Rep.">
        <title>Genomic signatures of local adaptation to the degree of environmental predictability in rotifers.</title>
        <authorList>
            <person name="Franch-Gras L."/>
            <person name="Hahn C."/>
            <person name="Garcia-Roger E.M."/>
            <person name="Carmona M.J."/>
            <person name="Serra M."/>
            <person name="Gomez A."/>
        </authorList>
    </citation>
    <scope>NUCLEOTIDE SEQUENCE [LARGE SCALE GENOMIC DNA]</scope>
    <source>
        <strain evidence="3">HYR1</strain>
    </source>
</reference>
<evidence type="ECO:0000313" key="3">
    <source>
        <dbReference type="EMBL" id="RNA13443.1"/>
    </source>
</evidence>
<sequence length="251" mass="28025">MSSVFYGQASTENHESMSALSRNGSNSLSHKTTPLANSSRVGSERSKKKLKPPGTLEYDVESNDTIEKIALKWNTVPSEIQHLNRLVTRVVFPGQVLYVPDPNYTSPPHPSSSPFKTKLTDSIIKELNTLEEPEILPNNSQSSPGINLLKTSLHSTLTPKPGSASLTPFFFHFWKTTPNSKPGHVELQKQKCLSEPSKNSNENLHRNKLVSRHTLTEEEAKKLDEECTQRFLKVNCKIVTRSKGCYNGVLI</sequence>
<keyword evidence="4" id="KW-1185">Reference proteome</keyword>
<dbReference type="InterPro" id="IPR018392">
    <property type="entry name" value="LysM"/>
</dbReference>
<dbReference type="PROSITE" id="PS51782">
    <property type="entry name" value="LYSM"/>
    <property type="match status" value="1"/>
</dbReference>
<name>A0A3M7QQ90_BRAPC</name>
<dbReference type="CDD" id="cd00118">
    <property type="entry name" value="LysM"/>
    <property type="match status" value="1"/>
</dbReference>
<protein>
    <submittedName>
        <fullName evidence="3">Oxidation resistance 1</fullName>
    </submittedName>
</protein>